<reference evidence="4" key="1">
    <citation type="submission" date="2020-10" db="EMBL/GenBank/DDBJ databases">
        <authorList>
            <person name="Gilroy R."/>
        </authorList>
    </citation>
    <scope>NUCLEOTIDE SEQUENCE</scope>
    <source>
        <strain evidence="4">CHK187-14744</strain>
    </source>
</reference>
<accession>A0A9D1KWB6</accession>
<sequence>MEDGNRLTTVLFIFQRPEVWAVILIAALLAVFLRFCIYRRRKLAKEQDGKGGEKGEVFEGDPSLLKPQDPAAYRDTEMQMPEQEHSEHLLYMGKTQGIGKRADQQDHMVLSEEKASASTDGKGIFALVADGMGGLTDGGKVSQMTGEIMLATFMSQKQSISADQLLLSMLYKANSEIKKHFGVRRSGSTMAAVIVRGYDLYWAAVGDSRICLWRKGQLVQVNREHIYGEKLDRQARKGEISREQAQSHPQRGALTSFIGMGDIGQIDRNIRPFRLLPGDRILLMTDGVFRTLNDLEISEILKQPAMAAAEALERMIRVKDRQNQDNYTAVILEYREGER</sequence>
<comment type="caution">
    <text evidence="4">The sequence shown here is derived from an EMBL/GenBank/DDBJ whole genome shotgun (WGS) entry which is preliminary data.</text>
</comment>
<dbReference type="GO" id="GO:0004722">
    <property type="term" value="F:protein serine/threonine phosphatase activity"/>
    <property type="evidence" value="ECO:0007669"/>
    <property type="project" value="InterPro"/>
</dbReference>
<dbReference type="InterPro" id="IPR015655">
    <property type="entry name" value="PP2C"/>
</dbReference>
<dbReference type="SUPFAM" id="SSF81606">
    <property type="entry name" value="PP2C-like"/>
    <property type="match status" value="1"/>
</dbReference>
<name>A0A9D1KWB6_9FIRM</name>
<dbReference type="InterPro" id="IPR001932">
    <property type="entry name" value="PPM-type_phosphatase-like_dom"/>
</dbReference>
<gene>
    <name evidence="4" type="ORF">IAB63_03090</name>
</gene>
<dbReference type="CDD" id="cd00143">
    <property type="entry name" value="PP2Cc"/>
    <property type="match status" value="1"/>
</dbReference>
<evidence type="ECO:0000256" key="2">
    <source>
        <dbReference type="SAM" id="Phobius"/>
    </source>
</evidence>
<dbReference type="PANTHER" id="PTHR47992">
    <property type="entry name" value="PROTEIN PHOSPHATASE"/>
    <property type="match status" value="1"/>
</dbReference>
<dbReference type="SMART" id="SM00331">
    <property type="entry name" value="PP2C_SIG"/>
    <property type="match status" value="1"/>
</dbReference>
<evidence type="ECO:0000313" key="5">
    <source>
        <dbReference type="Proteomes" id="UP000824164"/>
    </source>
</evidence>
<feature type="region of interest" description="Disordered" evidence="1">
    <location>
        <begin position="49"/>
        <end position="69"/>
    </location>
</feature>
<reference evidence="4" key="2">
    <citation type="journal article" date="2021" name="PeerJ">
        <title>Extensive microbial diversity within the chicken gut microbiome revealed by metagenomics and culture.</title>
        <authorList>
            <person name="Gilroy R."/>
            <person name="Ravi A."/>
            <person name="Getino M."/>
            <person name="Pursley I."/>
            <person name="Horton D.L."/>
            <person name="Alikhan N.F."/>
            <person name="Baker D."/>
            <person name="Gharbi K."/>
            <person name="Hall N."/>
            <person name="Watson M."/>
            <person name="Adriaenssens E.M."/>
            <person name="Foster-Nyarko E."/>
            <person name="Jarju S."/>
            <person name="Secka A."/>
            <person name="Antonio M."/>
            <person name="Oren A."/>
            <person name="Chaudhuri R.R."/>
            <person name="La Ragione R."/>
            <person name="Hildebrand F."/>
            <person name="Pallen M.J."/>
        </authorList>
    </citation>
    <scope>NUCLEOTIDE SEQUENCE</scope>
    <source>
        <strain evidence="4">CHK187-14744</strain>
    </source>
</reference>
<evidence type="ECO:0000313" key="4">
    <source>
        <dbReference type="EMBL" id="HIU02223.1"/>
    </source>
</evidence>
<proteinExistence type="predicted"/>
<feature type="domain" description="PPM-type phosphatase" evidence="3">
    <location>
        <begin position="89"/>
        <end position="334"/>
    </location>
</feature>
<dbReference type="PROSITE" id="PS51746">
    <property type="entry name" value="PPM_2"/>
    <property type="match status" value="1"/>
</dbReference>
<dbReference type="InterPro" id="IPR036457">
    <property type="entry name" value="PPM-type-like_dom_sf"/>
</dbReference>
<dbReference type="AlphaFoldDB" id="A0A9D1KWB6"/>
<feature type="transmembrane region" description="Helical" evidence="2">
    <location>
        <begin position="20"/>
        <end position="37"/>
    </location>
</feature>
<evidence type="ECO:0000259" key="3">
    <source>
        <dbReference type="PROSITE" id="PS51746"/>
    </source>
</evidence>
<protein>
    <submittedName>
        <fullName evidence="4">Serine/threonine-protein phosphatase</fullName>
    </submittedName>
</protein>
<dbReference type="Proteomes" id="UP000824164">
    <property type="component" value="Unassembled WGS sequence"/>
</dbReference>
<keyword evidence="2" id="KW-1133">Transmembrane helix</keyword>
<keyword evidence="2" id="KW-0472">Membrane</keyword>
<organism evidence="4 5">
    <name type="scientific">Candidatus Onthocola gallistercoris</name>
    <dbReference type="NCBI Taxonomy" id="2840876"/>
    <lineage>
        <taxon>Bacteria</taxon>
        <taxon>Bacillati</taxon>
        <taxon>Bacillota</taxon>
        <taxon>Bacilli</taxon>
        <taxon>Candidatus Onthocola</taxon>
    </lineage>
</organism>
<dbReference type="EMBL" id="DVLT01000020">
    <property type="protein sequence ID" value="HIU02223.1"/>
    <property type="molecule type" value="Genomic_DNA"/>
</dbReference>
<keyword evidence="2" id="KW-0812">Transmembrane</keyword>
<dbReference type="Gene3D" id="3.60.40.10">
    <property type="entry name" value="PPM-type phosphatase domain"/>
    <property type="match status" value="1"/>
</dbReference>
<dbReference type="SMART" id="SM00332">
    <property type="entry name" value="PP2Cc"/>
    <property type="match status" value="1"/>
</dbReference>
<evidence type="ECO:0000256" key="1">
    <source>
        <dbReference type="SAM" id="MobiDB-lite"/>
    </source>
</evidence>
<dbReference type="Pfam" id="PF13672">
    <property type="entry name" value="PP2C_2"/>
    <property type="match status" value="1"/>
</dbReference>